<organism evidence="2 3">
    <name type="scientific">Bowmanella yangjiangensis</name>
    <dbReference type="NCBI Taxonomy" id="2811230"/>
    <lineage>
        <taxon>Bacteria</taxon>
        <taxon>Pseudomonadati</taxon>
        <taxon>Pseudomonadota</taxon>
        <taxon>Gammaproteobacteria</taxon>
        <taxon>Alteromonadales</taxon>
        <taxon>Alteromonadaceae</taxon>
        <taxon>Bowmanella</taxon>
    </lineage>
</organism>
<name>A0ABS3CZ81_9ALTE</name>
<comment type="caution">
    <text evidence="2">The sequence shown here is derived from an EMBL/GenBank/DDBJ whole genome shotgun (WGS) entry which is preliminary data.</text>
</comment>
<protein>
    <submittedName>
        <fullName evidence="2">Uncharacterized protein</fullName>
    </submittedName>
</protein>
<sequence>MSEAPLRASTIETLNMFIPLATAVLLGLATPLAHADDSNPPDGLLRPNAEEAADVIAALTGLEQMRAEMTVTLGTCVPALEAQHPGQIACTFALKVGAGSSESQADFYKIGDAWQAQPSVSQDLLPFPDPAL</sequence>
<accession>A0ABS3CZ81</accession>
<dbReference type="RefSeq" id="WP_206596356.1">
    <property type="nucleotide sequence ID" value="NZ_JAFKCS010000065.1"/>
</dbReference>
<feature type="signal peptide" evidence="1">
    <location>
        <begin position="1"/>
        <end position="35"/>
    </location>
</feature>
<evidence type="ECO:0000313" key="3">
    <source>
        <dbReference type="Proteomes" id="UP000663992"/>
    </source>
</evidence>
<keyword evidence="1" id="KW-0732">Signal</keyword>
<proteinExistence type="predicted"/>
<keyword evidence="3" id="KW-1185">Reference proteome</keyword>
<dbReference type="EMBL" id="JAFKCS010000065">
    <property type="protein sequence ID" value="MBN7822425.1"/>
    <property type="molecule type" value="Genomic_DNA"/>
</dbReference>
<gene>
    <name evidence="2" type="ORF">J0A65_21360</name>
</gene>
<evidence type="ECO:0000313" key="2">
    <source>
        <dbReference type="EMBL" id="MBN7822425.1"/>
    </source>
</evidence>
<dbReference type="Proteomes" id="UP000663992">
    <property type="component" value="Unassembled WGS sequence"/>
</dbReference>
<reference evidence="2 3" key="1">
    <citation type="submission" date="2021-03" db="EMBL/GenBank/DDBJ databases">
        <title>novel species isolated from a fishpond in China.</title>
        <authorList>
            <person name="Lu H."/>
            <person name="Cai Z."/>
        </authorList>
    </citation>
    <scope>NUCLEOTIDE SEQUENCE [LARGE SCALE GENOMIC DNA]</scope>
    <source>
        <strain evidence="2 3">Y57</strain>
    </source>
</reference>
<feature type="chain" id="PRO_5045285519" evidence="1">
    <location>
        <begin position="36"/>
        <end position="132"/>
    </location>
</feature>
<evidence type="ECO:0000256" key="1">
    <source>
        <dbReference type="SAM" id="SignalP"/>
    </source>
</evidence>